<accession>A0A0F9GQT0</accession>
<dbReference type="EMBL" id="LAZR01017260">
    <property type="protein sequence ID" value="KKM01159.1"/>
    <property type="molecule type" value="Genomic_DNA"/>
</dbReference>
<sequence>FDLGATSRRWDTVWLQYIQSGTESAEGTHGSPDRIQRCL</sequence>
<protein>
    <submittedName>
        <fullName evidence="1">Uncharacterized protein</fullName>
    </submittedName>
</protein>
<dbReference type="AlphaFoldDB" id="A0A0F9GQT0"/>
<organism evidence="1">
    <name type="scientific">marine sediment metagenome</name>
    <dbReference type="NCBI Taxonomy" id="412755"/>
    <lineage>
        <taxon>unclassified sequences</taxon>
        <taxon>metagenomes</taxon>
        <taxon>ecological metagenomes</taxon>
    </lineage>
</organism>
<comment type="caution">
    <text evidence="1">The sequence shown here is derived from an EMBL/GenBank/DDBJ whole genome shotgun (WGS) entry which is preliminary data.</text>
</comment>
<proteinExistence type="predicted"/>
<name>A0A0F9GQT0_9ZZZZ</name>
<gene>
    <name evidence="1" type="ORF">LCGC14_1797270</name>
</gene>
<feature type="non-terminal residue" evidence="1">
    <location>
        <position position="1"/>
    </location>
</feature>
<reference evidence="1" key="1">
    <citation type="journal article" date="2015" name="Nature">
        <title>Complex archaea that bridge the gap between prokaryotes and eukaryotes.</title>
        <authorList>
            <person name="Spang A."/>
            <person name="Saw J.H."/>
            <person name="Jorgensen S.L."/>
            <person name="Zaremba-Niedzwiedzka K."/>
            <person name="Martijn J."/>
            <person name="Lind A.E."/>
            <person name="van Eijk R."/>
            <person name="Schleper C."/>
            <person name="Guy L."/>
            <person name="Ettema T.J."/>
        </authorList>
    </citation>
    <scope>NUCLEOTIDE SEQUENCE</scope>
</reference>
<evidence type="ECO:0000313" key="1">
    <source>
        <dbReference type="EMBL" id="KKM01159.1"/>
    </source>
</evidence>